<feature type="chain" id="PRO_5044959455" description="RxLR effector protein" evidence="5">
    <location>
        <begin position="21"/>
        <end position="131"/>
    </location>
</feature>
<dbReference type="HOGENOM" id="CLU_1910813_0_0_1"/>
<evidence type="ECO:0000256" key="1">
    <source>
        <dbReference type="ARBA" id="ARBA00004613"/>
    </source>
</evidence>
<evidence type="ECO:0000313" key="7">
    <source>
        <dbReference type="Proteomes" id="UP000005238"/>
    </source>
</evidence>
<comment type="function">
    <text evidence="5">Effector that suppresses plant defense responses during pathogen infection.</text>
</comment>
<keyword evidence="7" id="KW-1185">Reference proteome</keyword>
<reference evidence="7" key="1">
    <citation type="journal article" date="2006" name="Science">
        <title>Phytophthora genome sequences uncover evolutionary origins and mechanisms of pathogenesis.</title>
        <authorList>
            <person name="Tyler B.M."/>
            <person name="Tripathy S."/>
            <person name="Zhang X."/>
            <person name="Dehal P."/>
            <person name="Jiang R.H."/>
            <person name="Aerts A."/>
            <person name="Arredondo F.D."/>
            <person name="Baxter L."/>
            <person name="Bensasson D."/>
            <person name="Beynon J.L."/>
            <person name="Chapman J."/>
            <person name="Damasceno C.M."/>
            <person name="Dorrance A.E."/>
            <person name="Dou D."/>
            <person name="Dickerman A.W."/>
            <person name="Dubchak I.L."/>
            <person name="Garbelotto M."/>
            <person name="Gijzen M."/>
            <person name="Gordon S.G."/>
            <person name="Govers F."/>
            <person name="Grunwald N.J."/>
            <person name="Huang W."/>
            <person name="Ivors K.L."/>
            <person name="Jones R.W."/>
            <person name="Kamoun S."/>
            <person name="Krampis K."/>
            <person name="Lamour K.H."/>
            <person name="Lee M.K."/>
            <person name="McDonald W.H."/>
            <person name="Medina M."/>
            <person name="Meijer H.J."/>
            <person name="Nordberg E.K."/>
            <person name="Maclean D.J."/>
            <person name="Ospina-Giraldo M.D."/>
            <person name="Morris P.F."/>
            <person name="Phuntumart V."/>
            <person name="Putnam N.H."/>
            <person name="Rash S."/>
            <person name="Rose J.K."/>
            <person name="Sakihama Y."/>
            <person name="Salamov A.A."/>
            <person name="Savidor A."/>
            <person name="Scheuring C.F."/>
            <person name="Smith B.M."/>
            <person name="Sobral B.W."/>
            <person name="Terry A."/>
            <person name="Torto-Alalibo T.A."/>
            <person name="Win J."/>
            <person name="Xu Z."/>
            <person name="Zhang H."/>
            <person name="Grigoriev I.V."/>
            <person name="Rokhsar D.S."/>
            <person name="Boore J.L."/>
        </authorList>
    </citation>
    <scope>NUCLEOTIDE SEQUENCE [LARGE SCALE GENOMIC DNA]</scope>
    <source>
        <strain evidence="7">Pr102</strain>
    </source>
</reference>
<evidence type="ECO:0000256" key="2">
    <source>
        <dbReference type="ARBA" id="ARBA00010400"/>
    </source>
</evidence>
<evidence type="ECO:0000256" key="3">
    <source>
        <dbReference type="ARBA" id="ARBA00022525"/>
    </source>
</evidence>
<dbReference type="AlphaFoldDB" id="H3G7G3"/>
<dbReference type="Proteomes" id="UP000005238">
    <property type="component" value="Unassembled WGS sequence"/>
</dbReference>
<feature type="signal peptide" evidence="5">
    <location>
        <begin position="1"/>
        <end position="20"/>
    </location>
</feature>
<dbReference type="EMBL" id="DS566003">
    <property type="status" value="NOT_ANNOTATED_CDS"/>
    <property type="molecule type" value="Genomic_DNA"/>
</dbReference>
<organism evidence="6 7">
    <name type="scientific">Phytophthora ramorum</name>
    <name type="common">Sudden oak death agent</name>
    <dbReference type="NCBI Taxonomy" id="164328"/>
    <lineage>
        <taxon>Eukaryota</taxon>
        <taxon>Sar</taxon>
        <taxon>Stramenopiles</taxon>
        <taxon>Oomycota</taxon>
        <taxon>Peronosporomycetes</taxon>
        <taxon>Peronosporales</taxon>
        <taxon>Peronosporaceae</taxon>
        <taxon>Phytophthora</taxon>
    </lineage>
</organism>
<sequence length="131" mass="14851">VCVLLVLAMILVSSINAASADRNPDQLTHFTITGERRYLRADRAAAQGEPASGKKRFSDAKLKKTLNRVKLPPVSMKNRMWNKMLTPMFESLYAKEIDPSQVSTYLAKVKYRPARDQIAVLYKTWHSKRAA</sequence>
<comment type="domain">
    <text evidence="5">The RxLR-dEER motif acts to carry the protein into the host cell cytoplasm through binding to cell surface phosphatidylinositol-3-phosphate.</text>
</comment>
<comment type="similarity">
    <text evidence="2 5">Belongs to the RxLR effector family.</text>
</comment>
<dbReference type="InParanoid" id="H3G7G3"/>
<dbReference type="eggNOG" id="ENOG502RGZY">
    <property type="taxonomic scope" value="Eukaryota"/>
</dbReference>
<dbReference type="Pfam" id="PF16810">
    <property type="entry name" value="RXLR"/>
    <property type="match status" value="1"/>
</dbReference>
<protein>
    <recommendedName>
        <fullName evidence="5">RxLR effector protein</fullName>
    </recommendedName>
</protein>
<evidence type="ECO:0000313" key="6">
    <source>
        <dbReference type="EnsemblProtists" id="Phyra51422"/>
    </source>
</evidence>
<comment type="subcellular location">
    <subcellularLocation>
        <location evidence="1 5">Secreted</location>
    </subcellularLocation>
</comment>
<accession>H3G7G3</accession>
<reference evidence="6" key="2">
    <citation type="submission" date="2015-06" db="UniProtKB">
        <authorList>
            <consortium name="EnsemblProtists"/>
        </authorList>
    </citation>
    <scope>IDENTIFICATION</scope>
    <source>
        <strain evidence="6">Pr102</strain>
    </source>
</reference>
<dbReference type="InterPro" id="IPR031825">
    <property type="entry name" value="RXLR"/>
</dbReference>
<evidence type="ECO:0000256" key="4">
    <source>
        <dbReference type="ARBA" id="ARBA00022729"/>
    </source>
</evidence>
<evidence type="ECO:0000256" key="5">
    <source>
        <dbReference type="RuleBase" id="RU367124"/>
    </source>
</evidence>
<dbReference type="OMA" id="HFTITGE"/>
<dbReference type="EnsemblProtists" id="Phyra51422">
    <property type="protein sequence ID" value="Phyra51422"/>
    <property type="gene ID" value="Phyra51422"/>
</dbReference>
<proteinExistence type="inferred from homology"/>
<keyword evidence="4 5" id="KW-0732">Signal</keyword>
<keyword evidence="3 5" id="KW-0964">Secreted</keyword>
<name>H3G7G3_PHYRM</name>